<dbReference type="PANTHER" id="PTHR34145:SF53">
    <property type="entry name" value="LEUCINE-RICH REPEAT DOMAIN SUPERFAMILY"/>
    <property type="match status" value="1"/>
</dbReference>
<dbReference type="PANTHER" id="PTHR34145">
    <property type="entry name" value="OS02G0105600 PROTEIN"/>
    <property type="match status" value="1"/>
</dbReference>
<dbReference type="SUPFAM" id="SSF52047">
    <property type="entry name" value="RNI-like"/>
    <property type="match status" value="1"/>
</dbReference>
<protein>
    <submittedName>
        <fullName evidence="2">F-box family protein</fullName>
    </submittedName>
</protein>
<dbReference type="Pfam" id="PF00646">
    <property type="entry name" value="F-box"/>
    <property type="match status" value="1"/>
</dbReference>
<dbReference type="InterPro" id="IPR053772">
    <property type="entry name" value="At1g61320/At1g61330-like"/>
</dbReference>
<dbReference type="Gene3D" id="3.80.10.10">
    <property type="entry name" value="Ribonuclease Inhibitor"/>
    <property type="match status" value="1"/>
</dbReference>
<evidence type="ECO:0000313" key="2">
    <source>
        <dbReference type="EMBL" id="KAE8653813.1"/>
    </source>
</evidence>
<dbReference type="InterPro" id="IPR053781">
    <property type="entry name" value="F-box_AtFBL13-like"/>
</dbReference>
<evidence type="ECO:0000313" key="3">
    <source>
        <dbReference type="Proteomes" id="UP000436088"/>
    </source>
</evidence>
<dbReference type="SUPFAM" id="SSF81383">
    <property type="entry name" value="F-box domain"/>
    <property type="match status" value="1"/>
</dbReference>
<dbReference type="CDD" id="cd22160">
    <property type="entry name" value="F-box_AtFBL13-like"/>
    <property type="match status" value="1"/>
</dbReference>
<comment type="caution">
    <text evidence="2">The sequence shown here is derived from an EMBL/GenBank/DDBJ whole genome shotgun (WGS) entry which is preliminary data.</text>
</comment>
<gene>
    <name evidence="2" type="ORF">F3Y22_tig00117056pilonHSYRG00243</name>
</gene>
<sequence length="498" mass="57491">MGKKSRNKRNQSEKLKIDSNPGCRWSIAILDVPKKLDFELPRNEDIISSMHDDILSHVISFLPFKSAVQTSFLSTRWKDVWKRNFPERKGTIDEAFSAISSFLHGRCDRYSEQKPTSNWGFIFNLGKRSFITVAAEPDTALQLDFSNVKHELPWRFDWFLDIDGPSYNTLFFNKPSSFSITVKSLHLKSVSCTFSGAVSSMMTDFKFLESLTIENFHGLRSLTLDAAGNSRLKKLTILDCQQLESLNLDAYSLQSLRFRGKLLSFQRGYGSTDWFWPWPADFDLVDAMFDFRQGPHCSNLGSCGFRSFFRSYKDVKSLTLCGWIFEPLIYPTLQLHPFGWGFEFKRLVELWWIDYAKNKFNSDALISFLKHCPRLTRLYITIDPKSYRRTNTMTDYSVEVASVPRLKDLKVVKLEGFPNEKEEIILAKRLKQEFQVEPLIIAKSNYLNCARLVVKTPDIHELLKEGEGSYKFIEVISSRSTRSTPLPSPIILLSLPSK</sequence>
<evidence type="ECO:0000259" key="1">
    <source>
        <dbReference type="Pfam" id="PF00646"/>
    </source>
</evidence>
<accession>A0A6A2W833</accession>
<organism evidence="2 3">
    <name type="scientific">Hibiscus syriacus</name>
    <name type="common">Rose of Sharon</name>
    <dbReference type="NCBI Taxonomy" id="106335"/>
    <lineage>
        <taxon>Eukaryota</taxon>
        <taxon>Viridiplantae</taxon>
        <taxon>Streptophyta</taxon>
        <taxon>Embryophyta</taxon>
        <taxon>Tracheophyta</taxon>
        <taxon>Spermatophyta</taxon>
        <taxon>Magnoliopsida</taxon>
        <taxon>eudicotyledons</taxon>
        <taxon>Gunneridae</taxon>
        <taxon>Pentapetalae</taxon>
        <taxon>rosids</taxon>
        <taxon>malvids</taxon>
        <taxon>Malvales</taxon>
        <taxon>Malvaceae</taxon>
        <taxon>Malvoideae</taxon>
        <taxon>Hibiscus</taxon>
    </lineage>
</organism>
<dbReference type="InterPro" id="IPR032675">
    <property type="entry name" value="LRR_dom_sf"/>
</dbReference>
<dbReference type="InterPro" id="IPR036047">
    <property type="entry name" value="F-box-like_dom_sf"/>
</dbReference>
<dbReference type="InterPro" id="IPR001810">
    <property type="entry name" value="F-box_dom"/>
</dbReference>
<feature type="domain" description="F-box" evidence="1">
    <location>
        <begin position="47"/>
        <end position="84"/>
    </location>
</feature>
<dbReference type="Proteomes" id="UP000436088">
    <property type="component" value="Unassembled WGS sequence"/>
</dbReference>
<dbReference type="EMBL" id="VEPZ02001788">
    <property type="protein sequence ID" value="KAE8653813.1"/>
    <property type="molecule type" value="Genomic_DNA"/>
</dbReference>
<dbReference type="AlphaFoldDB" id="A0A6A2W833"/>
<name>A0A6A2W833_HIBSY</name>
<reference evidence="2" key="1">
    <citation type="submission" date="2019-09" db="EMBL/GenBank/DDBJ databases">
        <title>Draft genome information of white flower Hibiscus syriacus.</title>
        <authorList>
            <person name="Kim Y.-M."/>
        </authorList>
    </citation>
    <scope>NUCLEOTIDE SEQUENCE [LARGE SCALE GENOMIC DNA]</scope>
    <source>
        <strain evidence="2">YM2019G1</strain>
    </source>
</reference>
<proteinExistence type="predicted"/>
<keyword evidence="3" id="KW-1185">Reference proteome</keyword>